<dbReference type="EMBL" id="WIBF01000016">
    <property type="protein sequence ID" value="MQQ10501.1"/>
    <property type="molecule type" value="Genomic_DNA"/>
</dbReference>
<accession>A0A843YI28</accession>
<evidence type="ECO:0000313" key="2">
    <source>
        <dbReference type="EMBL" id="MQQ10501.1"/>
    </source>
</evidence>
<reference evidence="2 3" key="1">
    <citation type="submission" date="2019-10" db="EMBL/GenBank/DDBJ databases">
        <title>Epibacterium sp. nov., isolated from seawater.</title>
        <authorList>
            <person name="Zhang X."/>
            <person name="Li N."/>
        </authorList>
    </citation>
    <scope>NUCLEOTIDE SEQUENCE [LARGE SCALE GENOMIC DNA]</scope>
    <source>
        <strain evidence="2 3">SM1979</strain>
    </source>
</reference>
<gene>
    <name evidence="2" type="ORF">GFB49_18720</name>
</gene>
<keyword evidence="3" id="KW-1185">Reference proteome</keyword>
<name>A0A843YI28_9RHOB</name>
<dbReference type="RefSeq" id="WP_143570315.1">
    <property type="nucleotide sequence ID" value="NZ_WIBF01000016.1"/>
</dbReference>
<feature type="region of interest" description="Disordered" evidence="1">
    <location>
        <begin position="1"/>
        <end position="50"/>
    </location>
</feature>
<comment type="caution">
    <text evidence="2">The sequence shown here is derived from an EMBL/GenBank/DDBJ whole genome shotgun (WGS) entry which is preliminary data.</text>
</comment>
<evidence type="ECO:0000313" key="3">
    <source>
        <dbReference type="Proteomes" id="UP000444174"/>
    </source>
</evidence>
<dbReference type="Proteomes" id="UP000444174">
    <property type="component" value="Unassembled WGS sequence"/>
</dbReference>
<dbReference type="AlphaFoldDB" id="A0A843YI28"/>
<feature type="compositionally biased region" description="Basic and acidic residues" evidence="1">
    <location>
        <begin position="32"/>
        <end position="45"/>
    </location>
</feature>
<evidence type="ECO:0000256" key="1">
    <source>
        <dbReference type="SAM" id="MobiDB-lite"/>
    </source>
</evidence>
<sequence length="70" mass="7569">MSRETQQDWGQHTEAGGEPRDGPTACEEDEQGQNHDRAADPHPGMHDFGSGSVILCLLGVHGWTSEPSDI</sequence>
<proteinExistence type="predicted"/>
<organism evidence="2 3">
    <name type="scientific">Tritonibacter litoralis</name>
    <dbReference type="NCBI Taxonomy" id="2662264"/>
    <lineage>
        <taxon>Bacteria</taxon>
        <taxon>Pseudomonadati</taxon>
        <taxon>Pseudomonadota</taxon>
        <taxon>Alphaproteobacteria</taxon>
        <taxon>Rhodobacterales</taxon>
        <taxon>Paracoccaceae</taxon>
        <taxon>Tritonibacter</taxon>
    </lineage>
</organism>
<protein>
    <submittedName>
        <fullName evidence="2">Uncharacterized protein</fullName>
    </submittedName>
</protein>